<evidence type="ECO:0000313" key="16">
    <source>
        <dbReference type="EMBL" id="TXL63925.1"/>
    </source>
</evidence>
<evidence type="ECO:0000256" key="12">
    <source>
        <dbReference type="SAM" id="SignalP"/>
    </source>
</evidence>
<feature type="domain" description="NolW-like" evidence="14">
    <location>
        <begin position="215"/>
        <end position="291"/>
    </location>
</feature>
<feature type="domain" description="Type II/III secretion system secretin-like" evidence="13">
    <location>
        <begin position="509"/>
        <end position="675"/>
    </location>
</feature>
<evidence type="ECO:0000256" key="3">
    <source>
        <dbReference type="ARBA" id="ARBA00022448"/>
    </source>
</evidence>
<feature type="region of interest" description="Disordered" evidence="11">
    <location>
        <begin position="710"/>
        <end position="805"/>
    </location>
</feature>
<dbReference type="PANTHER" id="PTHR30332:SF24">
    <property type="entry name" value="SECRETIN GSPD-RELATED"/>
    <property type="match status" value="1"/>
</dbReference>
<reference evidence="16 17" key="1">
    <citation type="submission" date="2019-06" db="EMBL/GenBank/DDBJ databases">
        <title>Quisquiliibacterium sp. nov., isolated from a maize field.</title>
        <authorList>
            <person name="Lin S.-Y."/>
            <person name="Tsai C.-F."/>
            <person name="Young C.-C."/>
        </authorList>
    </citation>
    <scope>NUCLEOTIDE SEQUENCE [LARGE SCALE GENOMIC DNA]</scope>
    <source>
        <strain evidence="16 17">CC-CFT501</strain>
    </source>
</reference>
<evidence type="ECO:0000256" key="8">
    <source>
        <dbReference type="ARBA" id="ARBA00023136"/>
    </source>
</evidence>
<dbReference type="Gene3D" id="3.30.1370.120">
    <property type="match status" value="3"/>
</dbReference>
<keyword evidence="6 12" id="KW-0732">Signal</keyword>
<protein>
    <submittedName>
        <fullName evidence="16">Type II secretion system protein GspD</fullName>
    </submittedName>
</protein>
<feature type="domain" description="GspD-like N0" evidence="15">
    <location>
        <begin position="55"/>
        <end position="124"/>
    </location>
</feature>
<gene>
    <name evidence="16" type="primary">gspD</name>
    <name evidence="16" type="ORF">FHP08_16050</name>
</gene>
<evidence type="ECO:0000259" key="15">
    <source>
        <dbReference type="Pfam" id="PF21305"/>
    </source>
</evidence>
<dbReference type="PANTHER" id="PTHR30332">
    <property type="entry name" value="PROBABLE GENERAL SECRETION PATHWAY PROTEIN D"/>
    <property type="match status" value="1"/>
</dbReference>
<dbReference type="InterPro" id="IPR005644">
    <property type="entry name" value="NolW-like"/>
</dbReference>
<keyword evidence="7" id="KW-0653">Protein transport</keyword>
<evidence type="ECO:0000256" key="9">
    <source>
        <dbReference type="ARBA" id="ARBA00023237"/>
    </source>
</evidence>
<evidence type="ECO:0000256" key="4">
    <source>
        <dbReference type="ARBA" id="ARBA00022452"/>
    </source>
</evidence>
<dbReference type="Pfam" id="PF21305">
    <property type="entry name" value="type_II_gspD_N0"/>
    <property type="match status" value="1"/>
</dbReference>
<dbReference type="NCBIfam" id="TIGR02517">
    <property type="entry name" value="type_II_gspD"/>
    <property type="match status" value="1"/>
</dbReference>
<dbReference type="InterPro" id="IPR001775">
    <property type="entry name" value="GspD/PilQ"/>
</dbReference>
<feature type="domain" description="NolW-like" evidence="14">
    <location>
        <begin position="152"/>
        <end position="211"/>
    </location>
</feature>
<dbReference type="InterPro" id="IPR050810">
    <property type="entry name" value="Bact_Secretion_Sys_Channel"/>
</dbReference>
<feature type="region of interest" description="Disordered" evidence="11">
    <location>
        <begin position="25"/>
        <end position="47"/>
    </location>
</feature>
<dbReference type="PRINTS" id="PR00811">
    <property type="entry name" value="BCTERIALGSPD"/>
</dbReference>
<evidence type="ECO:0000259" key="13">
    <source>
        <dbReference type="Pfam" id="PF00263"/>
    </source>
</evidence>
<dbReference type="Pfam" id="PF03958">
    <property type="entry name" value="Secretin_N"/>
    <property type="match status" value="3"/>
</dbReference>
<keyword evidence="4" id="KW-1134">Transmembrane beta strand</keyword>
<sequence length="805" mass="83386">MRNAAAAACGALLLLAAAAQPVFAQPSRQGKERPASPTAATPAAADSAGSDAVTLNFKDADIDSVVGAFGHLLDRTFIIDPRVRGKMTLETPRPVSRDQAYRLLQSQLRSQGFAVVEAGGLTKVVPEADAKLQSSPVTAGRTPGASGDQIVTQIFRLTHESASNLVPVLRPLISPNNTIVAYPNNNSLVVTDYAANLQRIARIVATLDSPSTSGVEVVPIEHAVAADIAVAVSRMLDDSARASAGAQVDAGQRVMVMADPRINAVLIRTGSAAKMTLARSLIARLDQPSAQPGNIHVVFLRNAEAVKLAQTLQGVLAGGSGRQGSTGAPGFGADGASGLLGASGANPAGSIAGAQAGAAGQGAAATTPLQQSTTQPVTVQAGGATIAADPTTNSLIITAPEPVYRNLRSVIDKLDTRRAQVFIESLIVEISAERAAELGIQWQFLSAPEGTTRVIGGTNLPTRGTGGNILDATANIGSVGTGLNVGVVRGTTTIPGIGTVLNLGFLARALETNANANILATPNLLTLDNEEARIIIGQNVPFVTGQFTATGTGGASVNPFQTIERRDVGTTLRVKPQVSESGTVRLQIFQEVSSVQSVTLAAGIITNRRAIESNVLVDDGQIVVLGGLIEERVEGGEDKVPGLGDVPVVGQLFRYDNRRRVKTNLLVFLRPVVVRDGEAAYGVTADRYEYMRLLRGDSGLPEHWLLPDFKPSELPPMPQPPSRRPPPGIAPAPASLAPEIDEAVQREPAPIQRSVPTTINPPRGTNEVVVPLNGRVTPIVPPEAGAGASQPPAPAGTEAPLPATD</sequence>
<comment type="similarity">
    <text evidence="2">Belongs to the bacterial secretin family. GSP D subfamily.</text>
</comment>
<evidence type="ECO:0000256" key="7">
    <source>
        <dbReference type="ARBA" id="ARBA00022927"/>
    </source>
</evidence>
<comment type="subcellular location">
    <subcellularLocation>
        <location evidence="1 10">Cell outer membrane</location>
    </subcellularLocation>
</comment>
<keyword evidence="5" id="KW-0812">Transmembrane</keyword>
<dbReference type="EMBL" id="VDUY01000007">
    <property type="protein sequence ID" value="TXL63925.1"/>
    <property type="molecule type" value="Genomic_DNA"/>
</dbReference>
<dbReference type="InterPro" id="IPR013356">
    <property type="entry name" value="T2SS_GspD"/>
</dbReference>
<dbReference type="InterPro" id="IPR049371">
    <property type="entry name" value="GspD-like_N0"/>
</dbReference>
<evidence type="ECO:0000313" key="17">
    <source>
        <dbReference type="Proteomes" id="UP000321548"/>
    </source>
</evidence>
<evidence type="ECO:0000256" key="6">
    <source>
        <dbReference type="ARBA" id="ARBA00022729"/>
    </source>
</evidence>
<evidence type="ECO:0000256" key="11">
    <source>
        <dbReference type="SAM" id="MobiDB-lite"/>
    </source>
</evidence>
<evidence type="ECO:0000256" key="2">
    <source>
        <dbReference type="ARBA" id="ARBA00006980"/>
    </source>
</evidence>
<dbReference type="GO" id="GO:0015628">
    <property type="term" value="P:protein secretion by the type II secretion system"/>
    <property type="evidence" value="ECO:0007669"/>
    <property type="project" value="InterPro"/>
</dbReference>
<dbReference type="OrthoDB" id="9775455at2"/>
<comment type="caution">
    <text evidence="16">The sequence shown here is derived from an EMBL/GenBank/DDBJ whole genome shotgun (WGS) entry which is preliminary data.</text>
</comment>
<dbReference type="PRINTS" id="PR01032">
    <property type="entry name" value="PHAGEIV"/>
</dbReference>
<feature type="signal peptide" evidence="12">
    <location>
        <begin position="1"/>
        <end position="24"/>
    </location>
</feature>
<name>A0A5C8NST9_9BURK</name>
<feature type="compositionally biased region" description="Pro residues" evidence="11">
    <location>
        <begin position="713"/>
        <end position="730"/>
    </location>
</feature>
<evidence type="ECO:0000256" key="1">
    <source>
        <dbReference type="ARBA" id="ARBA00004442"/>
    </source>
</evidence>
<dbReference type="Proteomes" id="UP000321548">
    <property type="component" value="Unassembled WGS sequence"/>
</dbReference>
<keyword evidence="9" id="KW-0998">Cell outer membrane</keyword>
<dbReference type="GO" id="GO:0009279">
    <property type="term" value="C:cell outer membrane"/>
    <property type="evidence" value="ECO:0007669"/>
    <property type="project" value="UniProtKB-SubCell"/>
</dbReference>
<feature type="compositionally biased region" description="Low complexity" evidence="11">
    <location>
        <begin position="35"/>
        <end position="47"/>
    </location>
</feature>
<dbReference type="InterPro" id="IPR004846">
    <property type="entry name" value="T2SS/T3SS_dom"/>
</dbReference>
<dbReference type="Pfam" id="PF00263">
    <property type="entry name" value="Secretin"/>
    <property type="match status" value="1"/>
</dbReference>
<dbReference type="InterPro" id="IPR038591">
    <property type="entry name" value="NolW-like_sf"/>
</dbReference>
<keyword evidence="17" id="KW-1185">Reference proteome</keyword>
<dbReference type="AlphaFoldDB" id="A0A5C8NST9"/>
<proteinExistence type="inferred from homology"/>
<keyword evidence="8" id="KW-0472">Membrane</keyword>
<feature type="chain" id="PRO_5022697189" evidence="12">
    <location>
        <begin position="25"/>
        <end position="805"/>
    </location>
</feature>
<evidence type="ECO:0000259" key="14">
    <source>
        <dbReference type="Pfam" id="PF03958"/>
    </source>
</evidence>
<evidence type="ECO:0000256" key="10">
    <source>
        <dbReference type="RuleBase" id="RU004004"/>
    </source>
</evidence>
<keyword evidence="3 10" id="KW-0813">Transport</keyword>
<evidence type="ECO:0000256" key="5">
    <source>
        <dbReference type="ARBA" id="ARBA00022692"/>
    </source>
</evidence>
<dbReference type="GO" id="GO:0015627">
    <property type="term" value="C:type II protein secretion system complex"/>
    <property type="evidence" value="ECO:0007669"/>
    <property type="project" value="InterPro"/>
</dbReference>
<accession>A0A5C8NST9</accession>
<organism evidence="16 17">
    <name type="scientific">Zeimonas arvi</name>
    <dbReference type="NCBI Taxonomy" id="2498847"/>
    <lineage>
        <taxon>Bacteria</taxon>
        <taxon>Pseudomonadati</taxon>
        <taxon>Pseudomonadota</taxon>
        <taxon>Betaproteobacteria</taxon>
        <taxon>Burkholderiales</taxon>
        <taxon>Burkholderiaceae</taxon>
        <taxon>Zeimonas</taxon>
    </lineage>
</organism>
<feature type="domain" description="NolW-like" evidence="14">
    <location>
        <begin position="296"/>
        <end position="420"/>
    </location>
</feature>